<keyword evidence="1 8" id="KW-0732">Signal</keyword>
<dbReference type="PANTHER" id="PTHR38038">
    <property type="entry name" value="PENICILLIN-BINDING PROTEIN ACTIVATOR LPOA"/>
    <property type="match status" value="1"/>
</dbReference>
<evidence type="ECO:0000313" key="12">
    <source>
        <dbReference type="Proteomes" id="UP000016570"/>
    </source>
</evidence>
<comment type="similarity">
    <text evidence="8">Belongs to the LpoA family.</text>
</comment>
<dbReference type="Gene3D" id="1.25.40.10">
    <property type="entry name" value="Tetratricopeptide repeat domain"/>
    <property type="match status" value="1"/>
</dbReference>
<organism evidence="11 12">
    <name type="scientific">Vibrio proteolyticus NBRC 13287</name>
    <dbReference type="NCBI Taxonomy" id="1219065"/>
    <lineage>
        <taxon>Bacteria</taxon>
        <taxon>Pseudomonadati</taxon>
        <taxon>Pseudomonadota</taxon>
        <taxon>Gammaproteobacteria</taxon>
        <taxon>Vibrionales</taxon>
        <taxon>Vibrionaceae</taxon>
        <taxon>Vibrio</taxon>
    </lineage>
</organism>
<evidence type="ECO:0000256" key="3">
    <source>
        <dbReference type="ARBA" id="ARBA00022984"/>
    </source>
</evidence>
<feature type="signal peptide" evidence="10">
    <location>
        <begin position="1"/>
        <end position="21"/>
    </location>
</feature>
<dbReference type="GO" id="GO:0009252">
    <property type="term" value="P:peptidoglycan biosynthetic process"/>
    <property type="evidence" value="ECO:0007669"/>
    <property type="project" value="UniProtKB-UniRule"/>
</dbReference>
<dbReference type="CDD" id="cd06339">
    <property type="entry name" value="PBP1_YraM_LppC_lipoprotein-like"/>
    <property type="match status" value="1"/>
</dbReference>
<dbReference type="InterPro" id="IPR011990">
    <property type="entry name" value="TPR-like_helical_dom_sf"/>
</dbReference>
<dbReference type="eggNOG" id="COG3107">
    <property type="taxonomic scope" value="Bacteria"/>
</dbReference>
<evidence type="ECO:0000256" key="9">
    <source>
        <dbReference type="SAM" id="MobiDB-lite"/>
    </source>
</evidence>
<dbReference type="PANTHER" id="PTHR38038:SF1">
    <property type="entry name" value="PENICILLIN-BINDING PROTEIN ACTIVATOR LPOA"/>
    <property type="match status" value="1"/>
</dbReference>
<dbReference type="GO" id="GO:0008360">
    <property type="term" value="P:regulation of cell shape"/>
    <property type="evidence" value="ECO:0007669"/>
    <property type="project" value="UniProtKB-KW"/>
</dbReference>
<accession>U3A5L5</accession>
<feature type="region of interest" description="Disordered" evidence="9">
    <location>
        <begin position="602"/>
        <end position="634"/>
    </location>
</feature>
<keyword evidence="2 8" id="KW-0133">Cell shape</keyword>
<evidence type="ECO:0000256" key="7">
    <source>
        <dbReference type="ARBA" id="ARBA00023288"/>
    </source>
</evidence>
<dbReference type="AlphaFoldDB" id="U3A5L5"/>
<dbReference type="Gene3D" id="3.40.50.2300">
    <property type="match status" value="2"/>
</dbReference>
<comment type="function">
    <text evidence="8">Regulator of peptidoglycan synthesis that is essential for the function of penicillin-binding protein 1A (PBP1a).</text>
</comment>
<dbReference type="PROSITE" id="PS51257">
    <property type="entry name" value="PROKAR_LIPOPROTEIN"/>
    <property type="match status" value="1"/>
</dbReference>
<protein>
    <recommendedName>
        <fullName evidence="8">Penicillin-binding protein activator LpoA</fullName>
        <shortName evidence="8">PBP activator LpoA</shortName>
    </recommendedName>
</protein>
<dbReference type="InterPro" id="IPR028082">
    <property type="entry name" value="Peripla_BP_I"/>
</dbReference>
<comment type="subunit">
    <text evidence="8">Interacts with PBP1a.</text>
</comment>
<comment type="caution">
    <text evidence="11">The sequence shown here is derived from an EMBL/GenBank/DDBJ whole genome shotgun (WGS) entry which is preliminary data.</text>
</comment>
<evidence type="ECO:0000256" key="1">
    <source>
        <dbReference type="ARBA" id="ARBA00022729"/>
    </source>
</evidence>
<evidence type="ECO:0000256" key="8">
    <source>
        <dbReference type="HAMAP-Rule" id="MF_01890"/>
    </source>
</evidence>
<evidence type="ECO:0000256" key="6">
    <source>
        <dbReference type="ARBA" id="ARBA00023237"/>
    </source>
</evidence>
<feature type="chain" id="PRO_5008976250" description="Penicillin-binding protein activator LpoA" evidence="10">
    <location>
        <begin position="22"/>
        <end position="634"/>
    </location>
</feature>
<gene>
    <name evidence="8 11" type="primary">lpoA</name>
    <name evidence="11" type="ORF">VPR01S_21_00750</name>
</gene>
<comment type="subcellular location">
    <subcellularLocation>
        <location evidence="8">Cell outer membrane</location>
        <topology evidence="8">Lipid-anchor</topology>
        <orientation evidence="8">Periplasmic side</orientation>
    </subcellularLocation>
</comment>
<dbReference type="SUPFAM" id="SSF53822">
    <property type="entry name" value="Periplasmic binding protein-like I"/>
    <property type="match status" value="1"/>
</dbReference>
<evidence type="ECO:0000256" key="4">
    <source>
        <dbReference type="ARBA" id="ARBA00023136"/>
    </source>
</evidence>
<evidence type="ECO:0000256" key="10">
    <source>
        <dbReference type="SAM" id="SignalP"/>
    </source>
</evidence>
<keyword evidence="5 8" id="KW-0564">Palmitate</keyword>
<evidence type="ECO:0000256" key="5">
    <source>
        <dbReference type="ARBA" id="ARBA00023139"/>
    </source>
</evidence>
<dbReference type="InterPro" id="IPR007443">
    <property type="entry name" value="LpoA"/>
</dbReference>
<feature type="compositionally biased region" description="Acidic residues" evidence="9">
    <location>
        <begin position="622"/>
        <end position="634"/>
    </location>
</feature>
<dbReference type="HAMAP" id="MF_01890">
    <property type="entry name" value="LpoA"/>
    <property type="match status" value="1"/>
</dbReference>
<dbReference type="STRING" id="1219065.VPR01S_21_00750"/>
<keyword evidence="12" id="KW-1185">Reference proteome</keyword>
<dbReference type="Proteomes" id="UP000016570">
    <property type="component" value="Unassembled WGS sequence"/>
</dbReference>
<dbReference type="EMBL" id="BATJ01000021">
    <property type="protein sequence ID" value="GAD68990.1"/>
    <property type="molecule type" value="Genomic_DNA"/>
</dbReference>
<reference evidence="11 12" key="1">
    <citation type="submission" date="2013-09" db="EMBL/GenBank/DDBJ databases">
        <title>Whole genome shotgun sequence of Vibrio proteolyticus NBRC 13287.</title>
        <authorList>
            <person name="Isaki S."/>
            <person name="Hosoyama A."/>
            <person name="Numata M."/>
            <person name="Hashimoto M."/>
            <person name="Hosoyama Y."/>
            <person name="Tsuchikane K."/>
            <person name="Noguchi M."/>
            <person name="Hirakata S."/>
            <person name="Ichikawa N."/>
            <person name="Ohji S."/>
            <person name="Yamazoe A."/>
            <person name="Fujita N."/>
        </authorList>
    </citation>
    <scope>NUCLEOTIDE SEQUENCE [LARGE SCALE GENOMIC DNA]</scope>
    <source>
        <strain evidence="11 12">NBRC 13287</strain>
    </source>
</reference>
<evidence type="ECO:0000256" key="2">
    <source>
        <dbReference type="ARBA" id="ARBA00022960"/>
    </source>
</evidence>
<dbReference type="GO" id="GO:0031241">
    <property type="term" value="C:periplasmic side of cell outer membrane"/>
    <property type="evidence" value="ECO:0007669"/>
    <property type="project" value="UniProtKB-UniRule"/>
</dbReference>
<keyword evidence="3 8" id="KW-0573">Peptidoglycan synthesis</keyword>
<sequence>MAMKNHKRVSVPRLLTPVALAITLAACSSTPSTSDVDITSAPTQSAQRYLMQADSTQGSIQNDWLILALKAAIQAGDTQQAELIVNRLSKQQLSDAQQAEWQLARAQLLVTQERYPQALKQLNFQPSWQLDDQQWLEYHQLRAELLTRQGKYFDASRELTLASPYLIPSQQPMLSEQIWSNLTKYKTDDITELAAAPNEAVLDGWLQLAVYAKTMTSDIPQLKNTLEKWLAENPNHPAAQYTPQSLTNILALDIIKPVNSALLLPLSGKYAKQAQLIRDGFMMKMMNDPNRDPNASLTVIDTNTNSAEQIKQTLVQKNIDFIVGPLTKENVEALQREQSSLPAPIPTLALNIPDQLEDGPGVCYLALSPEQEVAQAAKHLHELGYQFPLLLAPKGRLGERVTEAFEKEWRKYSPNKVAVSLFGDKRQLQRNINTVFGLQDSQQRITQMQSLMRRSLESQPRSRRDIDAVYIVAKSSELTLIKPFIEVAINPDTAPPKLFANSSSNNGRKQYEDLTGVAYSDIPLLISPDPQTAEQMAELWPRESNVEKRLKAMGMDAYTLMEELPQMKVVSGYTVDGQTGILSIDSQCVVQREISWGEYGKATPVTTTGSDDIATDELPTAEPDETAEELEPSL</sequence>
<dbReference type="Pfam" id="PF04348">
    <property type="entry name" value="LppC"/>
    <property type="match status" value="1"/>
</dbReference>
<name>U3A5L5_VIBPR</name>
<dbReference type="GO" id="GO:0030234">
    <property type="term" value="F:enzyme regulator activity"/>
    <property type="evidence" value="ECO:0007669"/>
    <property type="project" value="UniProtKB-UniRule"/>
</dbReference>
<keyword evidence="4 8" id="KW-0472">Membrane</keyword>
<keyword evidence="6 8" id="KW-0998">Cell outer membrane</keyword>
<evidence type="ECO:0000313" key="11">
    <source>
        <dbReference type="EMBL" id="GAD68990.1"/>
    </source>
</evidence>
<proteinExistence type="inferred from homology"/>
<keyword evidence="7 8" id="KW-0449">Lipoprotein</keyword>